<reference evidence="7 8" key="1">
    <citation type="submission" date="2020-03" db="EMBL/GenBank/DDBJ databases">
        <title>Bradyrhizobium diversity isolated from nodules of Muelleranthus trifoliolatus.</title>
        <authorList>
            <person name="Klepa M."/>
            <person name="Helene L."/>
            <person name="Hungria M."/>
        </authorList>
    </citation>
    <scope>NUCLEOTIDE SEQUENCE [LARGE SCALE GENOMIC DNA]</scope>
    <source>
        <strain evidence="7 8">WSM 1744</strain>
    </source>
</reference>
<feature type="domain" description="HTH tetR-type" evidence="6">
    <location>
        <begin position="1"/>
        <end position="61"/>
    </location>
</feature>
<evidence type="ECO:0000259" key="6">
    <source>
        <dbReference type="PROSITE" id="PS50977"/>
    </source>
</evidence>
<keyword evidence="3" id="KW-0804">Transcription</keyword>
<protein>
    <submittedName>
        <fullName evidence="7">Helix-turn-helix transcriptional regulator</fullName>
    </submittedName>
</protein>
<sequence length="219" mass="23866">MGPRTRILDAAMLVFRRHGFRRSSIEQAAEAAGLTRQALYHHFKSKEALFRAVIERLHEEALAAEIAAAAAAEKAGGSLADILVASVSAKLRQLAASLDGSPHVEELFSEHLLQARDLYQKYATAYAEQLAATITRVCRKQGLVLNAGMTPRELARCVEMAVNGTKSAYPAMQPVDAFLKDLETMLRTLIAGAIAPAKQPRAVKPKPVRKSARKPGDRR</sequence>
<comment type="caution">
    <text evidence="7">The sequence shown here is derived from an EMBL/GenBank/DDBJ whole genome shotgun (WGS) entry which is preliminary data.</text>
</comment>
<dbReference type="InterPro" id="IPR050109">
    <property type="entry name" value="HTH-type_TetR-like_transc_reg"/>
</dbReference>
<dbReference type="SUPFAM" id="SSF46689">
    <property type="entry name" value="Homeodomain-like"/>
    <property type="match status" value="1"/>
</dbReference>
<gene>
    <name evidence="7" type="ORF">HCN50_14395</name>
</gene>
<dbReference type="GO" id="GO:0000976">
    <property type="term" value="F:transcription cis-regulatory region binding"/>
    <property type="evidence" value="ECO:0007669"/>
    <property type="project" value="TreeGrafter"/>
</dbReference>
<dbReference type="Gene3D" id="1.10.357.10">
    <property type="entry name" value="Tetracycline Repressor, domain 2"/>
    <property type="match status" value="1"/>
</dbReference>
<proteinExistence type="predicted"/>
<evidence type="ECO:0000313" key="7">
    <source>
        <dbReference type="EMBL" id="NOJ47425.1"/>
    </source>
</evidence>
<evidence type="ECO:0000256" key="2">
    <source>
        <dbReference type="ARBA" id="ARBA00023125"/>
    </source>
</evidence>
<evidence type="ECO:0000256" key="1">
    <source>
        <dbReference type="ARBA" id="ARBA00023015"/>
    </source>
</evidence>
<keyword evidence="2 4" id="KW-0238">DNA-binding</keyword>
<dbReference type="PANTHER" id="PTHR30055">
    <property type="entry name" value="HTH-TYPE TRANSCRIPTIONAL REGULATOR RUTR"/>
    <property type="match status" value="1"/>
</dbReference>
<evidence type="ECO:0000256" key="4">
    <source>
        <dbReference type="PROSITE-ProRule" id="PRU00335"/>
    </source>
</evidence>
<dbReference type="EMBL" id="JAAVLW010000004">
    <property type="protein sequence ID" value="NOJ47425.1"/>
    <property type="molecule type" value="Genomic_DNA"/>
</dbReference>
<dbReference type="PANTHER" id="PTHR30055:SF234">
    <property type="entry name" value="HTH-TYPE TRANSCRIPTIONAL REGULATOR BETI"/>
    <property type="match status" value="1"/>
</dbReference>
<dbReference type="Proteomes" id="UP000528734">
    <property type="component" value="Unassembled WGS sequence"/>
</dbReference>
<dbReference type="AlphaFoldDB" id="A0A7Y4H4D8"/>
<evidence type="ECO:0000256" key="3">
    <source>
        <dbReference type="ARBA" id="ARBA00023163"/>
    </source>
</evidence>
<feature type="compositionally biased region" description="Basic residues" evidence="5">
    <location>
        <begin position="201"/>
        <end position="213"/>
    </location>
</feature>
<evidence type="ECO:0000313" key="8">
    <source>
        <dbReference type="Proteomes" id="UP000528734"/>
    </source>
</evidence>
<name>A0A7Y4H4D8_9BRAD</name>
<dbReference type="PROSITE" id="PS50977">
    <property type="entry name" value="HTH_TETR_2"/>
    <property type="match status" value="1"/>
</dbReference>
<dbReference type="InterPro" id="IPR001647">
    <property type="entry name" value="HTH_TetR"/>
</dbReference>
<organism evidence="7 8">
    <name type="scientific">Bradyrhizobium archetypum</name>
    <dbReference type="NCBI Taxonomy" id="2721160"/>
    <lineage>
        <taxon>Bacteria</taxon>
        <taxon>Pseudomonadati</taxon>
        <taxon>Pseudomonadota</taxon>
        <taxon>Alphaproteobacteria</taxon>
        <taxon>Hyphomicrobiales</taxon>
        <taxon>Nitrobacteraceae</taxon>
        <taxon>Bradyrhizobium</taxon>
    </lineage>
</organism>
<keyword evidence="1" id="KW-0805">Transcription regulation</keyword>
<dbReference type="InterPro" id="IPR009057">
    <property type="entry name" value="Homeodomain-like_sf"/>
</dbReference>
<accession>A0A7Y4H4D8</accession>
<dbReference type="RefSeq" id="WP_171710307.1">
    <property type="nucleotide sequence ID" value="NZ_JAAVLW010000004.1"/>
</dbReference>
<feature type="region of interest" description="Disordered" evidence="5">
    <location>
        <begin position="197"/>
        <end position="219"/>
    </location>
</feature>
<dbReference type="GO" id="GO:0003700">
    <property type="term" value="F:DNA-binding transcription factor activity"/>
    <property type="evidence" value="ECO:0007669"/>
    <property type="project" value="TreeGrafter"/>
</dbReference>
<dbReference type="Pfam" id="PF00440">
    <property type="entry name" value="TetR_N"/>
    <property type="match status" value="1"/>
</dbReference>
<dbReference type="PRINTS" id="PR00455">
    <property type="entry name" value="HTHTETR"/>
</dbReference>
<evidence type="ECO:0000256" key="5">
    <source>
        <dbReference type="SAM" id="MobiDB-lite"/>
    </source>
</evidence>
<feature type="DNA-binding region" description="H-T-H motif" evidence="4">
    <location>
        <begin position="24"/>
        <end position="43"/>
    </location>
</feature>
<keyword evidence="8" id="KW-1185">Reference proteome</keyword>